<feature type="non-terminal residue" evidence="3">
    <location>
        <position position="228"/>
    </location>
</feature>
<feature type="transmembrane region" description="Helical" evidence="2">
    <location>
        <begin position="132"/>
        <end position="155"/>
    </location>
</feature>
<name>A0A9P4Q2G6_9PEZI</name>
<dbReference type="Proteomes" id="UP000799441">
    <property type="component" value="Unassembled WGS sequence"/>
</dbReference>
<dbReference type="AlphaFoldDB" id="A0A9P4Q2G6"/>
<comment type="caution">
    <text evidence="3">The sequence shown here is derived from an EMBL/GenBank/DDBJ whole genome shotgun (WGS) entry which is preliminary data.</text>
</comment>
<accession>A0A9P4Q2G6</accession>
<evidence type="ECO:0000256" key="2">
    <source>
        <dbReference type="SAM" id="Phobius"/>
    </source>
</evidence>
<keyword evidence="2" id="KW-0472">Membrane</keyword>
<keyword evidence="2" id="KW-0812">Transmembrane</keyword>
<feature type="non-terminal residue" evidence="3">
    <location>
        <position position="1"/>
    </location>
</feature>
<evidence type="ECO:0000313" key="3">
    <source>
        <dbReference type="EMBL" id="KAF2718270.1"/>
    </source>
</evidence>
<protein>
    <submittedName>
        <fullName evidence="3">Uncharacterized protein</fullName>
    </submittedName>
</protein>
<reference evidence="3" key="1">
    <citation type="journal article" date="2020" name="Stud. Mycol.">
        <title>101 Dothideomycetes genomes: a test case for predicting lifestyles and emergence of pathogens.</title>
        <authorList>
            <person name="Haridas S."/>
            <person name="Albert R."/>
            <person name="Binder M."/>
            <person name="Bloem J."/>
            <person name="Labutti K."/>
            <person name="Salamov A."/>
            <person name="Andreopoulos B."/>
            <person name="Baker S."/>
            <person name="Barry K."/>
            <person name="Bills G."/>
            <person name="Bluhm B."/>
            <person name="Cannon C."/>
            <person name="Castanera R."/>
            <person name="Culley D."/>
            <person name="Daum C."/>
            <person name="Ezra D."/>
            <person name="Gonzalez J."/>
            <person name="Henrissat B."/>
            <person name="Kuo A."/>
            <person name="Liang C."/>
            <person name="Lipzen A."/>
            <person name="Lutzoni F."/>
            <person name="Magnuson J."/>
            <person name="Mondo S."/>
            <person name="Nolan M."/>
            <person name="Ohm R."/>
            <person name="Pangilinan J."/>
            <person name="Park H.-J."/>
            <person name="Ramirez L."/>
            <person name="Alfaro M."/>
            <person name="Sun H."/>
            <person name="Tritt A."/>
            <person name="Yoshinaga Y."/>
            <person name="Zwiers L.-H."/>
            <person name="Turgeon B."/>
            <person name="Goodwin S."/>
            <person name="Spatafora J."/>
            <person name="Crous P."/>
            <person name="Grigoriev I."/>
        </authorList>
    </citation>
    <scope>NUCLEOTIDE SEQUENCE</scope>
    <source>
        <strain evidence="3">CBS 116435</strain>
    </source>
</reference>
<proteinExistence type="predicted"/>
<keyword evidence="2" id="KW-1133">Transmembrane helix</keyword>
<evidence type="ECO:0000313" key="4">
    <source>
        <dbReference type="Proteomes" id="UP000799441"/>
    </source>
</evidence>
<keyword evidence="4" id="KW-1185">Reference proteome</keyword>
<sequence>RPSSSGSATPPYTATAEETDRYGVQWKFANQGYSLLSLAAQEANSLTSSAAFGRRLYIDALSYLLRGLPIELTREETSTLRAALPESLTPMVASRDNQLVLHNGGSNESSEKPVAPQQPTEPSYLHRFTAQVIVYTFLALNFLIPYVQLLVRFLYAYDRKHHISDRLVQQGLIAADSVGKQTFTLARTVGAMNDGVVAERMREAGVWWVRGVAGGVYEGFGEGLEVLG</sequence>
<dbReference type="OrthoDB" id="190201at2759"/>
<dbReference type="EMBL" id="MU003827">
    <property type="protein sequence ID" value="KAF2718270.1"/>
    <property type="molecule type" value="Genomic_DNA"/>
</dbReference>
<evidence type="ECO:0000256" key="1">
    <source>
        <dbReference type="SAM" id="MobiDB-lite"/>
    </source>
</evidence>
<feature type="region of interest" description="Disordered" evidence="1">
    <location>
        <begin position="101"/>
        <end position="120"/>
    </location>
</feature>
<organism evidence="3 4">
    <name type="scientific">Polychaeton citri CBS 116435</name>
    <dbReference type="NCBI Taxonomy" id="1314669"/>
    <lineage>
        <taxon>Eukaryota</taxon>
        <taxon>Fungi</taxon>
        <taxon>Dikarya</taxon>
        <taxon>Ascomycota</taxon>
        <taxon>Pezizomycotina</taxon>
        <taxon>Dothideomycetes</taxon>
        <taxon>Dothideomycetidae</taxon>
        <taxon>Capnodiales</taxon>
        <taxon>Capnodiaceae</taxon>
        <taxon>Polychaeton</taxon>
    </lineage>
</organism>
<gene>
    <name evidence="3" type="ORF">K431DRAFT_212839</name>
</gene>